<feature type="region of interest" description="Disordered" evidence="21">
    <location>
        <begin position="898"/>
        <end position="918"/>
    </location>
</feature>
<keyword evidence="16" id="KW-0003">3Fe-4S</keyword>
<dbReference type="NCBIfam" id="NF008730">
    <property type="entry name" value="PRK11750.1"/>
    <property type="match status" value="1"/>
</dbReference>
<evidence type="ECO:0000256" key="18">
    <source>
        <dbReference type="ARBA" id="ARBA00048151"/>
    </source>
</evidence>
<comment type="cofactor">
    <cofactor evidence="2">
        <name>[3Fe-4S] cluster</name>
        <dbReference type="ChEBI" id="CHEBI:21137"/>
    </cofactor>
</comment>
<dbReference type="FunFam" id="3.20.20.70:FF:000031">
    <property type="entry name" value="Glutamate synthase 1 [NADH]"/>
    <property type="match status" value="1"/>
</dbReference>
<dbReference type="InterPro" id="IPR050711">
    <property type="entry name" value="ET-N_metabolism_enzyme"/>
</dbReference>
<dbReference type="SUPFAM" id="SSF56235">
    <property type="entry name" value="N-terminal nucleophile aminohydrolases (Ntn hydrolases)"/>
    <property type="match status" value="1"/>
</dbReference>
<dbReference type="KEGG" id="sdf:ACG33_00280"/>
<dbReference type="SUPFAM" id="SSF51395">
    <property type="entry name" value="FMN-linked oxidoreductases"/>
    <property type="match status" value="1"/>
</dbReference>
<dbReference type="PATRIC" id="fig|465721.4.peg.62"/>
<dbReference type="FunFam" id="2.160.20.60:FF:000001">
    <property type="entry name" value="Glutamate synthase, large subunit"/>
    <property type="match status" value="1"/>
</dbReference>
<keyword evidence="12 23" id="KW-0560">Oxidoreductase</keyword>
<keyword evidence="11" id="KW-0315">Glutamine amidotransferase</keyword>
<comment type="pathway">
    <text evidence="17">Amino-acid biosynthesis; L-glutamate biosynthesis via GLT pathway; L-glutamate from 2-oxoglutarate and L-glutamine (NADP(+) route): step 1/1.</text>
</comment>
<dbReference type="FunFam" id="3.60.20.10:FF:000001">
    <property type="entry name" value="Glutamate synthase, large subunit"/>
    <property type="match status" value="1"/>
</dbReference>
<dbReference type="SUPFAM" id="SSF69336">
    <property type="entry name" value="Alpha subunit of glutamate synthase, C-terminal domain"/>
    <property type="match status" value="1"/>
</dbReference>
<name>A0A127F538_STEDE</name>
<dbReference type="InterPro" id="IPR017932">
    <property type="entry name" value="GATase_2_dom"/>
</dbReference>
<comment type="cofactor">
    <cofactor evidence="3">
        <name>FAD</name>
        <dbReference type="ChEBI" id="CHEBI:57692"/>
    </cofactor>
</comment>
<dbReference type="CDD" id="cd00982">
    <property type="entry name" value="gltB_C"/>
    <property type="match status" value="1"/>
</dbReference>
<protein>
    <recommendedName>
        <fullName evidence="19">Glutamate synthase [NADPH] large chain</fullName>
        <ecNumber evidence="5">1.4.1.13</ecNumber>
    </recommendedName>
    <alternativeName>
        <fullName evidence="20">Glutamate synthase subunit alpha</fullName>
    </alternativeName>
</protein>
<dbReference type="PROSITE" id="PS51278">
    <property type="entry name" value="GATASE_TYPE_2"/>
    <property type="match status" value="1"/>
</dbReference>
<dbReference type="Pfam" id="PF00310">
    <property type="entry name" value="GATase_2"/>
    <property type="match status" value="1"/>
</dbReference>
<dbReference type="CDD" id="cd02808">
    <property type="entry name" value="GltS_FMN"/>
    <property type="match status" value="1"/>
</dbReference>
<evidence type="ECO:0000256" key="16">
    <source>
        <dbReference type="ARBA" id="ARBA00023291"/>
    </source>
</evidence>
<keyword evidence="9" id="KW-0479">Metal-binding</keyword>
<evidence type="ECO:0000313" key="24">
    <source>
        <dbReference type="Proteomes" id="UP000070250"/>
    </source>
</evidence>
<sequence>MYDPAFEHDACGVGFVADIRGRKSHKILQQGLQILTNLDHRGACGAEVDTGDGAGILLQMPHRFLVEAARKARIDLPTAGHYGCGIVFLPRNPTLRRHIEERFEQIVQSEGQNILGWRTVPCNNSMLGDTAKSCEPYMRMVFIARNADADMDTMAFERKLFVIRKRAYSEIRTSTIEGASNWYVASLSHKTLVYKGMLLTQQLGPYFPDLNDPLMETAIALVHSRFSTNTFPSWDRAHPYRYIAHNGEINTVRGNANWMHAREALFQAELFGDDMESILPIINPNGSDSAMFDNTLELLVLAGRPLAHAMMMMIPEPWSNHQTMDDDKRAFYQYHSSLMEPWDGPASIAFTDGRQIGALLDRNGLRPTRYYVTRDDLVVMASEAGVLDIPPEDIVIKGRLQPGRMFLVDTEQGRIIEDGEIKREIATRHPYRRWLNEHLLHIDDLPPAPEVPAPDHDTLLQRQIAFGYTFEDERLLLTPMARNGVEAIGSMGNDTPLAVLSNKPRLLYDYFKQLFAQVTNPPIDCIREEIITSAETRLGSEGNLLNPQPADCRRLELKWPILTNEEFAKLRRMDLPGLRVGTLPSLFRVTRGEKGLVKSMEEIRLMARRLIEEEEVNILILSDRGVNREFAPIPALLAVAGLHHYLIREGLRTRVSLVLETGEAREVHHFALLIGYGVSAINPYVAFETIDSMIQDGRLINIDHATACKNLVKAVTKGVIKVMAKMGISAIQSYRGAQVFEAVGLRQDVIDEYFTWTPSRIGGIGMNVIAQEVLVRHDAAFSERREGNVLSTGGQYQWRADGEYHLFNPETIHRLQKSVRNGSYEQFGDYSRLVNEQARNLCTLRGLLQLKTDESIALEEVESVESIMKRFKTGAMSYGSISQEAHQTLAIAMNRIGGKSNTGEGGEDPQRFQPLANGDSRNSAIKQVASGRFGVTSEYLVNANEIQIKMAQGAKPGEGGQLPGTKVYPWIAKTRHTTAGVGLISPPPHHDIYSIEDLAELIHDLKNANRHARISVKLVSEVGVGTIAAGVAKAHADVVLVSGHDGGTGASPQTSIAHAGLPWELGLAETHQTLVMNNLRSRIAVETDGQLKTGRDVVVAALLGAEEFGFATAPLVAIGCVMMRVCHLNTCPVGIATQDPRLRERFTGKPEHVVNFMRFIAMETRELMAQLGFRTIEEMVGRVDKLEARKALDHWKAKGLDFSNLLYQPDAGMDNECCCRIAQDHGLEKSLDMTRLLDICAPAIERGEPVSAQLPIRNVNRVVGTITGSEITRRYGAAGLPDDTIRIHFKGSAGQSLGAFLPRGMTFTLEGDANDYLGKGLSGGKLILHPPVNAKFKSHENIIIGNVALYGATSGEAYISGMAGERFCVRNSGVDAVVEAVGDHGCEYMTGGRVVVLGATGRNFAAGMSGGIAYVFDEHGDFHDNINTEMVAVSPLEEPAEITAVVAMIERHYSYTKSLRAKQVLDDWNIVVKRFVKVLPRDYQRMLENIARAQEQGLAGEDAVMAAFEENARDLARASGN</sequence>
<evidence type="ECO:0000256" key="3">
    <source>
        <dbReference type="ARBA" id="ARBA00001974"/>
    </source>
</evidence>
<dbReference type="Pfam" id="PF01493">
    <property type="entry name" value="GXGXG"/>
    <property type="match status" value="1"/>
</dbReference>
<dbReference type="GO" id="GO:0051538">
    <property type="term" value="F:3 iron, 4 sulfur cluster binding"/>
    <property type="evidence" value="ECO:0007669"/>
    <property type="project" value="UniProtKB-KW"/>
</dbReference>
<evidence type="ECO:0000256" key="19">
    <source>
        <dbReference type="ARBA" id="ARBA00072108"/>
    </source>
</evidence>
<dbReference type="GO" id="GO:0006537">
    <property type="term" value="P:glutamate biosynthetic process"/>
    <property type="evidence" value="ECO:0007669"/>
    <property type="project" value="UniProtKB-KW"/>
</dbReference>
<evidence type="ECO:0000256" key="10">
    <source>
        <dbReference type="ARBA" id="ARBA00022827"/>
    </source>
</evidence>
<evidence type="ECO:0000256" key="14">
    <source>
        <dbReference type="ARBA" id="ARBA00023014"/>
    </source>
</evidence>
<dbReference type="InterPro" id="IPR036485">
    <property type="entry name" value="Glu_synth_asu_C_sf"/>
</dbReference>
<evidence type="ECO:0000256" key="12">
    <source>
        <dbReference type="ARBA" id="ARBA00023002"/>
    </source>
</evidence>
<organism evidence="23 24">
    <name type="scientific">Steroidobacter denitrificans</name>
    <dbReference type="NCBI Taxonomy" id="465721"/>
    <lineage>
        <taxon>Bacteria</taxon>
        <taxon>Pseudomonadati</taxon>
        <taxon>Pseudomonadota</taxon>
        <taxon>Gammaproteobacteria</taxon>
        <taxon>Steroidobacterales</taxon>
        <taxon>Steroidobacteraceae</taxon>
        <taxon>Steroidobacter</taxon>
    </lineage>
</organism>
<dbReference type="PANTHER" id="PTHR11938">
    <property type="entry name" value="FAD NADPH DEHYDROGENASE/OXIDOREDUCTASE"/>
    <property type="match status" value="1"/>
</dbReference>
<accession>A0A127F538</accession>
<evidence type="ECO:0000256" key="5">
    <source>
        <dbReference type="ARBA" id="ARBA00012079"/>
    </source>
</evidence>
<comment type="cofactor">
    <cofactor evidence="1">
        <name>FMN</name>
        <dbReference type="ChEBI" id="CHEBI:58210"/>
    </cofactor>
</comment>
<dbReference type="InterPro" id="IPR002489">
    <property type="entry name" value="Glu_synth_asu_C"/>
</dbReference>
<dbReference type="InterPro" id="IPR006982">
    <property type="entry name" value="Glu_synth_centr_N"/>
</dbReference>
<dbReference type="Pfam" id="PF01645">
    <property type="entry name" value="Glu_synthase"/>
    <property type="match status" value="1"/>
</dbReference>
<reference evidence="23 24" key="1">
    <citation type="submission" date="2015-06" db="EMBL/GenBank/DDBJ databases">
        <title>A Comprehensive Approach to Explore the Metabolic and Phylogenetic Diversity of Bacterial Steroid Degradation in the Environment: Testosterone as an Example.</title>
        <authorList>
            <person name="Yang F.-C."/>
            <person name="Chen Y.-L."/>
            <person name="Yu C.-P."/>
            <person name="Tang S.-L."/>
            <person name="Wang P.-H."/>
            <person name="Ismail W."/>
            <person name="Wang C.-H."/>
            <person name="Yang C.-Y."/>
            <person name="Chiang Y.-R."/>
        </authorList>
    </citation>
    <scope>NUCLEOTIDE SEQUENCE [LARGE SCALE GENOMIC DNA]</scope>
    <source>
        <strain evidence="23 24">DSM 18526</strain>
    </source>
</reference>
<evidence type="ECO:0000259" key="22">
    <source>
        <dbReference type="PROSITE" id="PS51278"/>
    </source>
</evidence>
<evidence type="ECO:0000256" key="7">
    <source>
        <dbReference type="ARBA" id="ARBA00022630"/>
    </source>
</evidence>
<dbReference type="Gene3D" id="3.20.20.70">
    <property type="entry name" value="Aldolase class I"/>
    <property type="match status" value="2"/>
</dbReference>
<evidence type="ECO:0000256" key="2">
    <source>
        <dbReference type="ARBA" id="ARBA00001927"/>
    </source>
</evidence>
<dbReference type="STRING" id="465721.ACG33_00280"/>
<keyword evidence="6" id="KW-0028">Amino-acid biosynthesis</keyword>
<dbReference type="InterPro" id="IPR002932">
    <property type="entry name" value="Glu_synthdom"/>
</dbReference>
<evidence type="ECO:0000256" key="20">
    <source>
        <dbReference type="ARBA" id="ARBA00079921"/>
    </source>
</evidence>
<dbReference type="Gene3D" id="3.60.20.10">
    <property type="entry name" value="Glutamine Phosphoribosylpyrophosphate, subunit 1, domain 1"/>
    <property type="match status" value="1"/>
</dbReference>
<keyword evidence="10" id="KW-0274">FAD</keyword>
<evidence type="ECO:0000256" key="6">
    <source>
        <dbReference type="ARBA" id="ARBA00022605"/>
    </source>
</evidence>
<evidence type="ECO:0000313" key="23">
    <source>
        <dbReference type="EMBL" id="AMN45563.1"/>
    </source>
</evidence>
<keyword evidence="24" id="KW-1185">Reference proteome</keyword>
<comment type="similarity">
    <text evidence="4">Belongs to the glutamate synthase family.</text>
</comment>
<evidence type="ECO:0000256" key="9">
    <source>
        <dbReference type="ARBA" id="ARBA00022723"/>
    </source>
</evidence>
<dbReference type="InterPro" id="IPR013785">
    <property type="entry name" value="Aldolase_TIM"/>
</dbReference>
<dbReference type="EC" id="1.4.1.13" evidence="5"/>
<evidence type="ECO:0000256" key="4">
    <source>
        <dbReference type="ARBA" id="ARBA00009716"/>
    </source>
</evidence>
<evidence type="ECO:0000256" key="1">
    <source>
        <dbReference type="ARBA" id="ARBA00001917"/>
    </source>
</evidence>
<dbReference type="Proteomes" id="UP000070250">
    <property type="component" value="Chromosome"/>
</dbReference>
<gene>
    <name evidence="23" type="ORF">ACG33_00280</name>
</gene>
<dbReference type="Gene3D" id="2.160.20.60">
    <property type="entry name" value="Glutamate synthase, alpha subunit, C-terminal domain"/>
    <property type="match status" value="1"/>
</dbReference>
<keyword evidence="15" id="KW-0314">Glutamate biosynthesis</keyword>
<keyword evidence="13" id="KW-0408">Iron</keyword>
<dbReference type="FunFam" id="3.20.20.70:FF:000053">
    <property type="entry name" value="Glutamate synthase large subunit"/>
    <property type="match status" value="1"/>
</dbReference>
<feature type="domain" description="Glutamine amidotransferase type-2" evidence="22">
    <location>
        <begin position="11"/>
        <end position="411"/>
    </location>
</feature>
<keyword evidence="7" id="KW-0285">Flavoprotein</keyword>
<proteinExistence type="inferred from homology"/>
<keyword evidence="8" id="KW-0288">FMN</keyword>
<evidence type="ECO:0000256" key="13">
    <source>
        <dbReference type="ARBA" id="ARBA00023004"/>
    </source>
</evidence>
<evidence type="ECO:0000256" key="8">
    <source>
        <dbReference type="ARBA" id="ARBA00022643"/>
    </source>
</evidence>
<evidence type="ECO:0000256" key="21">
    <source>
        <dbReference type="SAM" id="MobiDB-lite"/>
    </source>
</evidence>
<evidence type="ECO:0000256" key="17">
    <source>
        <dbReference type="ARBA" id="ARBA00037898"/>
    </source>
</evidence>
<dbReference type="GO" id="GO:0019676">
    <property type="term" value="P:ammonia assimilation cycle"/>
    <property type="evidence" value="ECO:0007669"/>
    <property type="project" value="TreeGrafter"/>
</dbReference>
<dbReference type="PANTHER" id="PTHR11938:SF133">
    <property type="entry name" value="GLUTAMATE SYNTHASE (NADH)"/>
    <property type="match status" value="1"/>
</dbReference>
<evidence type="ECO:0000256" key="11">
    <source>
        <dbReference type="ARBA" id="ARBA00022962"/>
    </source>
</evidence>
<dbReference type="Pfam" id="PF04898">
    <property type="entry name" value="Glu_syn_central"/>
    <property type="match status" value="1"/>
</dbReference>
<dbReference type="GO" id="GO:0046872">
    <property type="term" value="F:metal ion binding"/>
    <property type="evidence" value="ECO:0007669"/>
    <property type="project" value="UniProtKB-KW"/>
</dbReference>
<dbReference type="GO" id="GO:0004355">
    <property type="term" value="F:glutamate synthase (NADPH) activity"/>
    <property type="evidence" value="ECO:0007669"/>
    <property type="project" value="UniProtKB-EC"/>
</dbReference>
<dbReference type="InterPro" id="IPR029055">
    <property type="entry name" value="Ntn_hydrolases_N"/>
</dbReference>
<keyword evidence="14" id="KW-0411">Iron-sulfur</keyword>
<dbReference type="EMBL" id="CP011971">
    <property type="protein sequence ID" value="AMN45563.1"/>
    <property type="molecule type" value="Genomic_DNA"/>
</dbReference>
<dbReference type="CDD" id="cd00713">
    <property type="entry name" value="GltS"/>
    <property type="match status" value="1"/>
</dbReference>
<evidence type="ECO:0000256" key="15">
    <source>
        <dbReference type="ARBA" id="ARBA00023164"/>
    </source>
</evidence>
<comment type="catalytic activity">
    <reaction evidence="18">
        <text>2 L-glutamate + NADP(+) = L-glutamine + 2-oxoglutarate + NADPH + H(+)</text>
        <dbReference type="Rhea" id="RHEA:15501"/>
        <dbReference type="ChEBI" id="CHEBI:15378"/>
        <dbReference type="ChEBI" id="CHEBI:16810"/>
        <dbReference type="ChEBI" id="CHEBI:29985"/>
        <dbReference type="ChEBI" id="CHEBI:57783"/>
        <dbReference type="ChEBI" id="CHEBI:58349"/>
        <dbReference type="ChEBI" id="CHEBI:58359"/>
        <dbReference type="EC" id="1.4.1.13"/>
    </reaction>
</comment>